<comment type="caution">
    <text evidence="2">The sequence shown here is derived from an EMBL/GenBank/DDBJ whole genome shotgun (WGS) entry which is preliminary data.</text>
</comment>
<dbReference type="AlphaFoldDB" id="A0A4V2KSY3"/>
<keyword evidence="3" id="KW-1185">Reference proteome</keyword>
<dbReference type="InterPro" id="IPR018306">
    <property type="entry name" value="Phage_T5_Orf172_DNA-bd"/>
</dbReference>
<sequence>MSDFDLDQLRDELADFAQPGKKGGRSPREERIIAGFEEIQRFVEKSGHAPRHGEDGDIFERLYAVRLDRLRALGDCQSLLTPFDHQGLLAGAPAASVAPADSMDEDELLAELEGAAGSSDITQLRHVRTSAEKREAEEIASREKCLDFETFKPLFQQVQSDLENGLRTTRRFVKDAGFLKADIQIGQFFILGGQTAYVAEVGEPIKAPNGETDARLRVIYSNGTESDLLLRSLQRALYKDEAGRRITEPSAGPLFDDQTGDGDQASGTIYVLRSKSDHPLVVANREILHKIGVTGGSVERRIANARLDPTYLMADVEIVATYELYNVNRAKLETLIHKVFGAARLDVEIKDRFGQPIVPKEWFLAPLFAVDEAVSRIRDGTITGYVYDPKTAKLALASALDR</sequence>
<reference evidence="2 3" key="1">
    <citation type="submission" date="2019-02" db="EMBL/GenBank/DDBJ databases">
        <title>Siculibacillus lacustris gen. nov., sp. nov., a new rosette-forming bacterium isolated from a freshwater crater lake (Lake St. Ana, Romania).</title>
        <authorList>
            <person name="Felfoldi T."/>
            <person name="Marton Z."/>
            <person name="Szabo A."/>
            <person name="Mentes A."/>
            <person name="Boka K."/>
            <person name="Marialigeti K."/>
            <person name="Mathe I."/>
            <person name="Koncz M."/>
            <person name="Schumann P."/>
            <person name="Toth E."/>
        </authorList>
    </citation>
    <scope>NUCLEOTIDE SEQUENCE [LARGE SCALE GENOMIC DNA]</scope>
    <source>
        <strain evidence="2 3">SA-279</strain>
    </source>
</reference>
<evidence type="ECO:0000313" key="2">
    <source>
        <dbReference type="EMBL" id="TBW34836.1"/>
    </source>
</evidence>
<protein>
    <submittedName>
        <fullName evidence="2">GIY-YIG nuclease family protein</fullName>
    </submittedName>
</protein>
<dbReference type="OrthoDB" id="9814995at2"/>
<gene>
    <name evidence="2" type="ORF">EYW49_17190</name>
</gene>
<feature type="domain" description="Bacteriophage T5 Orf172 DNA-binding" evidence="1">
    <location>
        <begin position="283"/>
        <end position="377"/>
    </location>
</feature>
<accession>A0A4V2KSY3</accession>
<dbReference type="Proteomes" id="UP000292781">
    <property type="component" value="Unassembled WGS sequence"/>
</dbReference>
<dbReference type="RefSeq" id="WP_131310862.1">
    <property type="nucleotide sequence ID" value="NZ_SJFN01000030.1"/>
</dbReference>
<organism evidence="2 3">
    <name type="scientific">Siculibacillus lacustris</name>
    <dbReference type="NCBI Taxonomy" id="1549641"/>
    <lineage>
        <taxon>Bacteria</taxon>
        <taxon>Pseudomonadati</taxon>
        <taxon>Pseudomonadota</taxon>
        <taxon>Alphaproteobacteria</taxon>
        <taxon>Hyphomicrobiales</taxon>
        <taxon>Ancalomicrobiaceae</taxon>
        <taxon>Siculibacillus</taxon>
    </lineage>
</organism>
<evidence type="ECO:0000259" key="1">
    <source>
        <dbReference type="SMART" id="SM00974"/>
    </source>
</evidence>
<dbReference type="EMBL" id="SJFN01000030">
    <property type="protein sequence ID" value="TBW34836.1"/>
    <property type="molecule type" value="Genomic_DNA"/>
</dbReference>
<evidence type="ECO:0000313" key="3">
    <source>
        <dbReference type="Proteomes" id="UP000292781"/>
    </source>
</evidence>
<dbReference type="SMART" id="SM00974">
    <property type="entry name" value="T5orf172"/>
    <property type="match status" value="1"/>
</dbReference>
<dbReference type="Pfam" id="PF13455">
    <property type="entry name" value="MUG113"/>
    <property type="match status" value="1"/>
</dbReference>
<name>A0A4V2KSY3_9HYPH</name>
<proteinExistence type="predicted"/>